<accession>A0A3A9XTJ2</accession>
<dbReference type="EMBL" id="RAZT01000014">
    <property type="protein sequence ID" value="RKN28508.1"/>
    <property type="molecule type" value="Genomic_DNA"/>
</dbReference>
<organism evidence="1 2">
    <name type="scientific">Micromonospora musae</name>
    <dbReference type="NCBI Taxonomy" id="1894970"/>
    <lineage>
        <taxon>Bacteria</taxon>
        <taxon>Bacillati</taxon>
        <taxon>Actinomycetota</taxon>
        <taxon>Actinomycetes</taxon>
        <taxon>Micromonosporales</taxon>
        <taxon>Micromonosporaceae</taxon>
        <taxon>Micromonospora</taxon>
    </lineage>
</organism>
<gene>
    <name evidence="1" type="ORF">D7044_25050</name>
</gene>
<reference evidence="1 2" key="1">
    <citation type="submission" date="2018-09" db="EMBL/GenBank/DDBJ databases">
        <title>Micromonospora sp. nov. MS1-9, isolated from a root of Musa sp.</title>
        <authorList>
            <person name="Kuncharoen N."/>
            <person name="Kudo T."/>
            <person name="Ohkuma M."/>
            <person name="Yuki M."/>
            <person name="Tanasupawat S."/>
        </authorList>
    </citation>
    <scope>NUCLEOTIDE SEQUENCE [LARGE SCALE GENOMIC DNA]</scope>
    <source>
        <strain evidence="1 2">MS1-9</strain>
    </source>
</reference>
<proteinExistence type="predicted"/>
<evidence type="ECO:0000313" key="1">
    <source>
        <dbReference type="EMBL" id="RKN28508.1"/>
    </source>
</evidence>
<dbReference type="RefSeq" id="WP_120690378.1">
    <property type="nucleotide sequence ID" value="NZ_RAZT01000014.1"/>
</dbReference>
<name>A0A3A9XTJ2_9ACTN</name>
<dbReference type="Proteomes" id="UP000275865">
    <property type="component" value="Unassembled WGS sequence"/>
</dbReference>
<protein>
    <submittedName>
        <fullName evidence="1">Uncharacterized protein</fullName>
    </submittedName>
</protein>
<dbReference type="AlphaFoldDB" id="A0A3A9XTJ2"/>
<comment type="caution">
    <text evidence="1">The sequence shown here is derived from an EMBL/GenBank/DDBJ whole genome shotgun (WGS) entry which is preliminary data.</text>
</comment>
<sequence length="94" mass="9993">MKSAATLTWTLTVEYAGTSPAWCENDGDTDDPRVHPIAISKLGDRATTLSAVVTAVTEQEAHEIGLIGLGRWAERIGLSTKNPTVVALFARGIT</sequence>
<evidence type="ECO:0000313" key="2">
    <source>
        <dbReference type="Proteomes" id="UP000275865"/>
    </source>
</evidence>